<proteinExistence type="predicted"/>
<gene>
    <name evidence="1" type="ORF">ABIC99_001637</name>
    <name evidence="2" type="ORF">EWH46_01075</name>
</gene>
<dbReference type="RefSeq" id="WP_149502279.1">
    <property type="nucleotide sequence ID" value="NZ_CP035708.1"/>
</dbReference>
<reference evidence="1 4" key="2">
    <citation type="submission" date="2024-06" db="EMBL/GenBank/DDBJ databases">
        <title>Genomic Encyclopedia of Type Strains, Phase IV (KMG-IV): sequencing the most valuable type-strain genomes for metagenomic binning, comparative biology and taxonomic classification.</title>
        <authorList>
            <person name="Goeker M."/>
        </authorList>
    </citation>
    <scope>NUCLEOTIDE SEQUENCE [LARGE SCALE GENOMIC DNA]</scope>
    <source>
        <strain evidence="1 4">D-501</strain>
    </source>
</reference>
<evidence type="ECO:0000313" key="3">
    <source>
        <dbReference type="Proteomes" id="UP000323522"/>
    </source>
</evidence>
<keyword evidence="4" id="KW-1185">Reference proteome</keyword>
<protein>
    <submittedName>
        <fullName evidence="2">Uncharacterized protein</fullName>
    </submittedName>
</protein>
<accession>A0A5C1PWE0</accession>
<evidence type="ECO:0000313" key="4">
    <source>
        <dbReference type="Proteomes" id="UP001549111"/>
    </source>
</evidence>
<sequence length="169" mass="18728">MATRRQANARSEQAPSDFEHACRHAELEPQHGLSAVKGEYRPGVALKPGHRHTASIDLDACLLASEPTAARWDYGIGVRGESGQESLVWLEAHPASSTGEVQKMLDKLAWLKDKLNQPAFEPLRRLEHEVSAYRWLAMTGAIRILPHSAEARRLAKAGLSSPQRRVELP</sequence>
<dbReference type="Proteomes" id="UP001549111">
    <property type="component" value="Unassembled WGS sequence"/>
</dbReference>
<dbReference type="OrthoDB" id="9128857at2"/>
<evidence type="ECO:0000313" key="2">
    <source>
        <dbReference type="EMBL" id="QEM99500.1"/>
    </source>
</evidence>
<dbReference type="KEGG" id="snn:EWH46_01075"/>
<organism evidence="2 3">
    <name type="scientific">Sphaerotilus sulfidivorans</name>
    <dbReference type="NCBI Taxonomy" id="639200"/>
    <lineage>
        <taxon>Bacteria</taxon>
        <taxon>Pseudomonadati</taxon>
        <taxon>Pseudomonadota</taxon>
        <taxon>Betaproteobacteria</taxon>
        <taxon>Burkholderiales</taxon>
        <taxon>Sphaerotilaceae</taxon>
        <taxon>Sphaerotilus</taxon>
    </lineage>
</organism>
<dbReference type="EMBL" id="JBEPLS010000005">
    <property type="protein sequence ID" value="MET3603824.1"/>
    <property type="molecule type" value="Genomic_DNA"/>
</dbReference>
<evidence type="ECO:0000313" key="1">
    <source>
        <dbReference type="EMBL" id="MET3603824.1"/>
    </source>
</evidence>
<reference evidence="2 3" key="1">
    <citation type="submission" date="2019-02" db="EMBL/GenBank/DDBJ databases">
        <title>Complete Genome Sequence and Methylome Analysis of Sphaerotilus natans subsp. sulfidivorans D-507.</title>
        <authorList>
            <person name="Fomenkov A."/>
            <person name="Gridneva E."/>
            <person name="Smolyakov D."/>
            <person name="Dubinina G."/>
            <person name="Vincze T."/>
            <person name="Grabovich M."/>
            <person name="Roberts R.J."/>
        </authorList>
    </citation>
    <scope>NUCLEOTIDE SEQUENCE [LARGE SCALE GENOMIC DNA]</scope>
    <source>
        <strain evidence="2 3">D-507</strain>
    </source>
</reference>
<dbReference type="Proteomes" id="UP000323522">
    <property type="component" value="Chromosome"/>
</dbReference>
<dbReference type="AlphaFoldDB" id="A0A5C1PWE0"/>
<name>A0A5C1PWE0_9BURK</name>
<dbReference type="EMBL" id="CP035708">
    <property type="protein sequence ID" value="QEM99500.1"/>
    <property type="molecule type" value="Genomic_DNA"/>
</dbReference>